<accession>B1KMG3</accession>
<dbReference type="EMBL" id="CP000961">
    <property type="protein sequence ID" value="ACA85961.1"/>
    <property type="molecule type" value="Genomic_DNA"/>
</dbReference>
<evidence type="ECO:0000313" key="3">
    <source>
        <dbReference type="Proteomes" id="UP000002168"/>
    </source>
</evidence>
<dbReference type="HOGENOM" id="CLU_1650972_0_0_6"/>
<feature type="signal peptide" evidence="1">
    <location>
        <begin position="1"/>
        <end position="25"/>
    </location>
</feature>
<dbReference type="RefSeq" id="WP_012324307.1">
    <property type="nucleotide sequence ID" value="NC_010506.1"/>
</dbReference>
<keyword evidence="3" id="KW-1185">Reference proteome</keyword>
<dbReference type="KEGG" id="swd:Swoo_1676"/>
<reference evidence="2 3" key="1">
    <citation type="submission" date="2008-02" db="EMBL/GenBank/DDBJ databases">
        <title>Complete sequence of Shewanella woodyi ATCC 51908.</title>
        <authorList>
            <consortium name="US DOE Joint Genome Institute"/>
            <person name="Copeland A."/>
            <person name="Lucas S."/>
            <person name="Lapidus A."/>
            <person name="Glavina del Rio T."/>
            <person name="Dalin E."/>
            <person name="Tice H."/>
            <person name="Bruce D."/>
            <person name="Goodwin L."/>
            <person name="Pitluck S."/>
            <person name="Sims D."/>
            <person name="Brettin T."/>
            <person name="Detter J.C."/>
            <person name="Han C."/>
            <person name="Kuske C.R."/>
            <person name="Schmutz J."/>
            <person name="Larimer F."/>
            <person name="Land M."/>
            <person name="Hauser L."/>
            <person name="Kyrpides N."/>
            <person name="Lykidis A."/>
            <person name="Zhao J.-S."/>
            <person name="Richardson P."/>
        </authorList>
    </citation>
    <scope>NUCLEOTIDE SEQUENCE [LARGE SCALE GENOMIC DNA]</scope>
    <source>
        <strain evidence="3">ATCC 51908 / MS32</strain>
    </source>
</reference>
<proteinExistence type="predicted"/>
<organism evidence="2 3">
    <name type="scientific">Shewanella woodyi (strain ATCC 51908 / MS32)</name>
    <dbReference type="NCBI Taxonomy" id="392500"/>
    <lineage>
        <taxon>Bacteria</taxon>
        <taxon>Pseudomonadati</taxon>
        <taxon>Pseudomonadota</taxon>
        <taxon>Gammaproteobacteria</taxon>
        <taxon>Alteromonadales</taxon>
        <taxon>Shewanellaceae</taxon>
        <taxon>Shewanella</taxon>
    </lineage>
</organism>
<dbReference type="Proteomes" id="UP000002168">
    <property type="component" value="Chromosome"/>
</dbReference>
<sequence precursor="true">MKKPSATPLFLAVLLSIALPNTSVAKTIVASSSELDISTLSSEKRFETATITITGPNGFEKQFILSGNDTELDLGQLGITQDGNYSYQIEYAQPGKVETINDPRTGRSGSKRNLGKVETKSGYFNVKDSEFVHEEYSEGLEKAEEIDTNNFEIVDENLGK</sequence>
<evidence type="ECO:0000313" key="2">
    <source>
        <dbReference type="EMBL" id="ACA85961.1"/>
    </source>
</evidence>
<gene>
    <name evidence="2" type="ordered locus">Swoo_1676</name>
</gene>
<feature type="chain" id="PRO_5002767487" evidence="1">
    <location>
        <begin position="26"/>
        <end position="160"/>
    </location>
</feature>
<name>B1KMG3_SHEWM</name>
<keyword evidence="1" id="KW-0732">Signal</keyword>
<dbReference type="eggNOG" id="ENOG5031V4K">
    <property type="taxonomic scope" value="Bacteria"/>
</dbReference>
<protein>
    <submittedName>
        <fullName evidence="2">Uncharacterized protein</fullName>
    </submittedName>
</protein>
<evidence type="ECO:0000256" key="1">
    <source>
        <dbReference type="SAM" id="SignalP"/>
    </source>
</evidence>
<dbReference type="AlphaFoldDB" id="B1KMG3"/>